<name>Q9PFH0_XYLFA</name>
<gene>
    <name evidence="1" type="ordered locus">XF_0689</name>
</gene>
<dbReference type="HOGENOM" id="CLU_2440121_0_0_6"/>
<dbReference type="PATRIC" id="fig|160492.11.peg.728"/>
<proteinExistence type="predicted"/>
<reference evidence="1 2" key="1">
    <citation type="journal article" date="2000" name="Nature">
        <title>The genome sequence of the plant pathogen Xylella fastidiosa.</title>
        <authorList>
            <person name="Simpson A.J."/>
            <person name="Reinach F.C."/>
            <person name="Arruda P."/>
            <person name="Abreu F.A."/>
            <person name="Acencio M."/>
            <person name="Alvarenga R."/>
            <person name="Alves L.M."/>
            <person name="Araya J.E."/>
            <person name="Baia G.S."/>
            <person name="Baptista C.S."/>
            <person name="Barros M.H."/>
            <person name="Bonaccorsi E.D."/>
            <person name="Bordin S."/>
            <person name="Bove J.M."/>
            <person name="Briones M.R."/>
            <person name="Bueno M.R."/>
            <person name="Camargo A.A."/>
            <person name="Camargo L.E."/>
            <person name="Carraro D.M."/>
            <person name="Carrer H."/>
            <person name="Colauto N.B."/>
            <person name="Colombo C."/>
            <person name="Costa F.F."/>
            <person name="Costa M.C."/>
            <person name="Costa-Neto C.M."/>
            <person name="Coutinho L.L."/>
            <person name="Cristofani M."/>
            <person name="Dias-Neto E."/>
            <person name="Docena C."/>
            <person name="El-Dorry H."/>
            <person name="Facincani A.P."/>
            <person name="Ferreira A.J."/>
            <person name="Ferreira V.C."/>
            <person name="Ferro J.A."/>
            <person name="Fraga J.S."/>
            <person name="Franca S.C."/>
            <person name="Franco M.C."/>
            <person name="Frohme M."/>
            <person name="Furlan L.R."/>
            <person name="Garnier M."/>
            <person name="Goldman G.H."/>
            <person name="Goldman M.H."/>
            <person name="Gomes S.L."/>
            <person name="Gruber A."/>
            <person name="Ho P.L."/>
            <person name="Hoheisel J.D."/>
            <person name="Junqueira M.L."/>
            <person name="Kemper E.L."/>
            <person name="Kitajima J.P."/>
            <person name="Krieger J.E."/>
            <person name="Kuramae E.E."/>
            <person name="Laigret F."/>
            <person name="Lambais M.R."/>
            <person name="Leite L.C."/>
            <person name="Lemos E.G."/>
            <person name="Lemos M.V."/>
            <person name="Lopes S.A."/>
            <person name="Lopes C.R."/>
            <person name="Machado J.A."/>
            <person name="Machado M.A."/>
            <person name="Madeira A.M."/>
            <person name="Madeira H.M."/>
            <person name="Marino C.L."/>
            <person name="Marques M.V."/>
            <person name="Martins E.A."/>
            <person name="Martins E.M."/>
            <person name="Matsukuma A.Y."/>
            <person name="Menck C.F."/>
            <person name="Miracca E.C."/>
            <person name="Miyaki C.Y."/>
            <person name="Monteriro-Vitorello C.B."/>
            <person name="Moon D.H."/>
            <person name="Nagai M.A."/>
            <person name="Nascimento A.L."/>
            <person name="Netto L.E."/>
            <person name="Nhani A.Jr."/>
            <person name="Nobrega F.G."/>
            <person name="Nunes L.R."/>
            <person name="Oliveira M.A."/>
            <person name="de Oliveira M.C."/>
            <person name="de Oliveira R.C."/>
            <person name="Palmieri D.A."/>
            <person name="Paris A."/>
            <person name="Peixoto B.R."/>
            <person name="Pereira G.A."/>
            <person name="Pereira H.A.Jr."/>
            <person name="Pesquero J.B."/>
            <person name="Quaggio R.B."/>
            <person name="Roberto P.G."/>
            <person name="Rodrigues V."/>
            <person name="de M Rosa A.J."/>
            <person name="de Rosa V.E.Jr."/>
            <person name="de Sa R.G."/>
            <person name="Santelli R.V."/>
            <person name="Sawasaki H.E."/>
            <person name="da Silva A.C."/>
            <person name="da Silva A.M."/>
            <person name="da Silva F.R."/>
            <person name="da Silva W.A.Jr."/>
            <person name="da Silveira J.F."/>
            <person name="Silvestri M.L."/>
            <person name="Siqueira W.J."/>
            <person name="de Souza A.A."/>
            <person name="de Souza A.P."/>
            <person name="Terenzi M.F."/>
            <person name="Truffi D."/>
            <person name="Tsai S.M."/>
            <person name="Tsuhako M.H."/>
            <person name="Vallada H."/>
            <person name="Van Sluys M.A."/>
            <person name="Verjovski-Almeida S."/>
            <person name="Vettore A.L."/>
            <person name="Zago M.A."/>
            <person name="Zatz M."/>
            <person name="Meidanis J."/>
            <person name="Setubal J.C."/>
        </authorList>
    </citation>
    <scope>NUCLEOTIDE SEQUENCE [LARGE SCALE GENOMIC DNA]</scope>
    <source>
        <strain evidence="1 2">9a5c</strain>
    </source>
</reference>
<dbReference type="STRING" id="160492.XF_0689"/>
<dbReference type="AlphaFoldDB" id="Q9PFH0"/>
<evidence type="ECO:0000313" key="2">
    <source>
        <dbReference type="Proteomes" id="UP000000812"/>
    </source>
</evidence>
<dbReference type="KEGG" id="xfa:XF_0689"/>
<dbReference type="PIR" id="F82775">
    <property type="entry name" value="F82775"/>
</dbReference>
<dbReference type="EMBL" id="AE003849">
    <property type="protein sequence ID" value="AAF83499.1"/>
    <property type="molecule type" value="Genomic_DNA"/>
</dbReference>
<evidence type="ECO:0000313" key="1">
    <source>
        <dbReference type="EMBL" id="AAF83499.1"/>
    </source>
</evidence>
<protein>
    <submittedName>
        <fullName evidence="1">Uncharacterized protein</fullName>
    </submittedName>
</protein>
<dbReference type="RefSeq" id="WP_010893213.1">
    <property type="nucleotide sequence ID" value="NC_002488.3"/>
</dbReference>
<sequence length="90" mass="10211">MSSFVPTESPMRSERVNDFTNNLKVLTGVEHFTPLETELIARLAVLLEDYEEVRDALHIAHSKLLDHGISTCGASEQHSETKYPLHEKHL</sequence>
<organism evidence="1 2">
    <name type="scientific">Xylella fastidiosa (strain 9a5c)</name>
    <dbReference type="NCBI Taxonomy" id="160492"/>
    <lineage>
        <taxon>Bacteria</taxon>
        <taxon>Pseudomonadati</taxon>
        <taxon>Pseudomonadota</taxon>
        <taxon>Gammaproteobacteria</taxon>
        <taxon>Lysobacterales</taxon>
        <taxon>Lysobacteraceae</taxon>
        <taxon>Xylella</taxon>
    </lineage>
</organism>
<accession>Q9PFH0</accession>
<dbReference type="Proteomes" id="UP000000812">
    <property type="component" value="Chromosome"/>
</dbReference>